<dbReference type="OrthoDB" id="6518935at2"/>
<dbReference type="InterPro" id="IPR038624">
    <property type="entry name" value="YedD-like_sf"/>
</dbReference>
<dbReference type="Pfam" id="PF13987">
    <property type="entry name" value="YedD"/>
    <property type="match status" value="1"/>
</dbReference>
<dbReference type="Gene3D" id="2.40.128.500">
    <property type="entry name" value="YedD-like protein"/>
    <property type="match status" value="1"/>
</dbReference>
<dbReference type="NCBIfam" id="NF007705">
    <property type="entry name" value="PRK10397.1"/>
    <property type="match status" value="1"/>
</dbReference>
<sequence length="137" mass="15035">MKKQLIFGAALLLSGCAQIDNYASVVRHPAPASLAGNWQSVGPQSELVSPEAIASLIVTPEGDTLDCRQWQRVIAVPGKLTLRGDDYYNVTEQRDSYQLEREGQTLEYDGMTLRRVDKPTAECADALAKKKQVGTKL</sequence>
<name>A0A6N3HH17_9ENTR</name>
<evidence type="ECO:0000256" key="1">
    <source>
        <dbReference type="SAM" id="SignalP"/>
    </source>
</evidence>
<feature type="chain" id="PRO_5026857295" evidence="1">
    <location>
        <begin position="20"/>
        <end position="137"/>
    </location>
</feature>
<keyword evidence="2" id="KW-0449">Lipoprotein</keyword>
<feature type="signal peptide" evidence="1">
    <location>
        <begin position="1"/>
        <end position="19"/>
    </location>
</feature>
<protein>
    <submittedName>
        <fullName evidence="2">Lipoprotein</fullName>
    </submittedName>
</protein>
<keyword evidence="1" id="KW-0732">Signal</keyword>
<dbReference type="InterPro" id="IPR025596">
    <property type="entry name" value="YedD"/>
</dbReference>
<dbReference type="EMBL" id="CACRTZ010000037">
    <property type="protein sequence ID" value="VYU76214.1"/>
    <property type="molecule type" value="Genomic_DNA"/>
</dbReference>
<proteinExistence type="predicted"/>
<organism evidence="2">
    <name type="scientific">Phytobacter massiliensis</name>
    <dbReference type="NCBI Taxonomy" id="1485952"/>
    <lineage>
        <taxon>Bacteria</taxon>
        <taxon>Pseudomonadati</taxon>
        <taxon>Pseudomonadota</taxon>
        <taxon>Gammaproteobacteria</taxon>
        <taxon>Enterobacterales</taxon>
        <taxon>Enterobacteriaceae</taxon>
        <taxon>Phytobacter</taxon>
    </lineage>
</organism>
<evidence type="ECO:0000313" key="2">
    <source>
        <dbReference type="EMBL" id="VYU76214.1"/>
    </source>
</evidence>
<dbReference type="PROSITE" id="PS51257">
    <property type="entry name" value="PROKAR_LIPOPROTEIN"/>
    <property type="match status" value="1"/>
</dbReference>
<accession>A0A6N3HH17</accession>
<reference evidence="2" key="1">
    <citation type="submission" date="2019-11" db="EMBL/GenBank/DDBJ databases">
        <authorList>
            <person name="Feng L."/>
        </authorList>
    </citation>
    <scope>NUCLEOTIDE SEQUENCE</scope>
    <source>
        <strain evidence="2">EMassiliensisLFYP7</strain>
    </source>
</reference>
<dbReference type="RefSeq" id="WP_044173498.1">
    <property type="nucleotide sequence ID" value="NZ_CABKSF010000001.1"/>
</dbReference>
<gene>
    <name evidence="2" type="ORF">EMLFYP7_03987</name>
</gene>
<dbReference type="AlphaFoldDB" id="A0A6N3HH17"/>